<organism evidence="2 3">
    <name type="scientific">Athelia psychrophila</name>
    <dbReference type="NCBI Taxonomy" id="1759441"/>
    <lineage>
        <taxon>Eukaryota</taxon>
        <taxon>Fungi</taxon>
        <taxon>Dikarya</taxon>
        <taxon>Basidiomycota</taxon>
        <taxon>Agaricomycotina</taxon>
        <taxon>Agaricomycetes</taxon>
        <taxon>Agaricomycetidae</taxon>
        <taxon>Atheliales</taxon>
        <taxon>Atheliaceae</taxon>
        <taxon>Athelia</taxon>
    </lineage>
</organism>
<dbReference type="EMBL" id="KV417682">
    <property type="protein sequence ID" value="KZP10333.1"/>
    <property type="molecule type" value="Genomic_DNA"/>
</dbReference>
<dbReference type="AlphaFoldDB" id="A0A165Z8Q0"/>
<dbReference type="Proteomes" id="UP000076532">
    <property type="component" value="Unassembled WGS sequence"/>
</dbReference>
<feature type="region of interest" description="Disordered" evidence="1">
    <location>
        <begin position="1"/>
        <end position="110"/>
    </location>
</feature>
<evidence type="ECO:0000313" key="2">
    <source>
        <dbReference type="EMBL" id="KZP10333.1"/>
    </source>
</evidence>
<reference evidence="2 3" key="1">
    <citation type="journal article" date="2016" name="Mol. Biol. Evol.">
        <title>Comparative Genomics of Early-Diverging Mushroom-Forming Fungi Provides Insights into the Origins of Lignocellulose Decay Capabilities.</title>
        <authorList>
            <person name="Nagy L.G."/>
            <person name="Riley R."/>
            <person name="Tritt A."/>
            <person name="Adam C."/>
            <person name="Daum C."/>
            <person name="Floudas D."/>
            <person name="Sun H."/>
            <person name="Yadav J.S."/>
            <person name="Pangilinan J."/>
            <person name="Larsson K.H."/>
            <person name="Matsuura K."/>
            <person name="Barry K."/>
            <person name="Labutti K."/>
            <person name="Kuo R."/>
            <person name="Ohm R.A."/>
            <person name="Bhattacharya S.S."/>
            <person name="Shirouzu T."/>
            <person name="Yoshinaga Y."/>
            <person name="Martin F.M."/>
            <person name="Grigoriev I.V."/>
            <person name="Hibbett D.S."/>
        </authorList>
    </citation>
    <scope>NUCLEOTIDE SEQUENCE [LARGE SCALE GENOMIC DNA]</scope>
    <source>
        <strain evidence="2 3">CBS 109695</strain>
    </source>
</reference>
<feature type="compositionally biased region" description="Low complexity" evidence="1">
    <location>
        <begin position="46"/>
        <end position="62"/>
    </location>
</feature>
<keyword evidence="3" id="KW-1185">Reference proteome</keyword>
<evidence type="ECO:0000256" key="1">
    <source>
        <dbReference type="SAM" id="MobiDB-lite"/>
    </source>
</evidence>
<protein>
    <submittedName>
        <fullName evidence="2">Uncharacterized protein</fullName>
    </submittedName>
</protein>
<feature type="compositionally biased region" description="Basic residues" evidence="1">
    <location>
        <begin position="76"/>
        <end position="86"/>
    </location>
</feature>
<proteinExistence type="predicted"/>
<evidence type="ECO:0000313" key="3">
    <source>
        <dbReference type="Proteomes" id="UP000076532"/>
    </source>
</evidence>
<name>A0A165Z8Q0_9AGAM</name>
<sequence>MSDLSALIAPQLLPHGMTCGMSTRRVPSPTGRPIMVTRQPAANEPSSSSTGSSSALTSPISTKTELDSGLLSPLRNTRKVRPKPRPRPAPAHIYAPTPYIHPNPHNPSHI</sequence>
<gene>
    <name evidence="2" type="ORF">FIBSPDRAFT_963236</name>
</gene>
<accession>A0A165Z8Q0</accession>
<feature type="compositionally biased region" description="Pro residues" evidence="1">
    <location>
        <begin position="99"/>
        <end position="110"/>
    </location>
</feature>